<dbReference type="Gene3D" id="3.90.1150.30">
    <property type="match status" value="1"/>
</dbReference>
<accession>A0ABW1JFS0</accession>
<dbReference type="Pfam" id="PF04237">
    <property type="entry name" value="YjbR"/>
    <property type="match status" value="1"/>
</dbReference>
<dbReference type="InterPro" id="IPR038056">
    <property type="entry name" value="YjbR-like_sf"/>
</dbReference>
<dbReference type="RefSeq" id="WP_345715662.1">
    <property type="nucleotide sequence ID" value="NZ_BAABFP010000002.1"/>
</dbReference>
<dbReference type="GO" id="GO:0003677">
    <property type="term" value="F:DNA binding"/>
    <property type="evidence" value="ECO:0007669"/>
    <property type="project" value="UniProtKB-KW"/>
</dbReference>
<name>A0ABW1JFS0_9ACTN</name>
<dbReference type="EMBL" id="JBHSRD010000004">
    <property type="protein sequence ID" value="MFC6007658.1"/>
    <property type="molecule type" value="Genomic_DNA"/>
</dbReference>
<protein>
    <submittedName>
        <fullName evidence="1">MmcQ/YjbR family DNA-binding protein</fullName>
    </submittedName>
</protein>
<gene>
    <name evidence="1" type="ORF">ACFQDO_11015</name>
</gene>
<reference evidence="2" key="1">
    <citation type="journal article" date="2019" name="Int. J. Syst. Evol. Microbiol.">
        <title>The Global Catalogue of Microorganisms (GCM) 10K type strain sequencing project: providing services to taxonomists for standard genome sequencing and annotation.</title>
        <authorList>
            <consortium name="The Broad Institute Genomics Platform"/>
            <consortium name="The Broad Institute Genome Sequencing Center for Infectious Disease"/>
            <person name="Wu L."/>
            <person name="Ma J."/>
        </authorList>
    </citation>
    <scope>NUCLEOTIDE SEQUENCE [LARGE SCALE GENOMIC DNA]</scope>
    <source>
        <strain evidence="2">KACC 14249</strain>
    </source>
</reference>
<proteinExistence type="predicted"/>
<keyword evidence="2" id="KW-1185">Reference proteome</keyword>
<dbReference type="SUPFAM" id="SSF142906">
    <property type="entry name" value="YjbR-like"/>
    <property type="match status" value="1"/>
</dbReference>
<dbReference type="InterPro" id="IPR058532">
    <property type="entry name" value="YjbR/MT2646/Rv2570-like"/>
</dbReference>
<comment type="caution">
    <text evidence="1">The sequence shown here is derived from an EMBL/GenBank/DDBJ whole genome shotgun (WGS) entry which is preliminary data.</text>
</comment>
<organism evidence="1 2">
    <name type="scientific">Angustibacter luteus</name>
    <dbReference type="NCBI Taxonomy" id="658456"/>
    <lineage>
        <taxon>Bacteria</taxon>
        <taxon>Bacillati</taxon>
        <taxon>Actinomycetota</taxon>
        <taxon>Actinomycetes</taxon>
        <taxon>Kineosporiales</taxon>
        <taxon>Kineosporiaceae</taxon>
    </lineage>
</organism>
<keyword evidence="1" id="KW-0238">DNA-binding</keyword>
<evidence type="ECO:0000313" key="2">
    <source>
        <dbReference type="Proteomes" id="UP001596189"/>
    </source>
</evidence>
<dbReference type="Proteomes" id="UP001596189">
    <property type="component" value="Unassembled WGS sequence"/>
</dbReference>
<evidence type="ECO:0000313" key="1">
    <source>
        <dbReference type="EMBL" id="MFC6007658.1"/>
    </source>
</evidence>
<sequence length="140" mass="15699">MAHPLRYDARDPQLARLRELCLQFPEASEKVSHGRPTFRARVMFAGYSGMIKAPVAGQPMQQLPHAVLFVVAASERPALEQDPRFFLPAYYGAYGWLGLDLDAADVDWQEVAELVDASYREVSGPRLVRLLDERGSPADR</sequence>